<comment type="caution">
    <text evidence="5">The sequence shown here is derived from an EMBL/GenBank/DDBJ whole genome shotgun (WGS) entry which is preliminary data.</text>
</comment>
<dbReference type="Gene3D" id="3.40.50.1110">
    <property type="entry name" value="SGNH hydrolase"/>
    <property type="match status" value="1"/>
</dbReference>
<evidence type="ECO:0000313" key="6">
    <source>
        <dbReference type="Proteomes" id="UP000222531"/>
    </source>
</evidence>
<dbReference type="GO" id="GO:0004806">
    <property type="term" value="F:triacylglycerol lipase activity"/>
    <property type="evidence" value="ECO:0007669"/>
    <property type="project" value="TreeGrafter"/>
</dbReference>
<name>A0A2G1XNL6_STRCJ</name>
<feature type="domain" description="SGNH hydrolase-type esterase" evidence="4">
    <location>
        <begin position="29"/>
        <end position="259"/>
    </location>
</feature>
<feature type="disulfide bond" evidence="2">
    <location>
        <begin position="48"/>
        <end position="73"/>
    </location>
</feature>
<sequence length="272" mass="28320">MAAALLLFACATGPALATAAEPPAVRYVAMGDSAAAAALVPPQTSLSCLRSGENYPHLVARELHLASFADVTCSGARTTTLGPQLAALSPETTLVTLTIGANDVGIVQALALCSLLGAARPHGHPCRDTYRHDGRDGLEQRADAAGPQVGAALDAVHRRAPSALVLLVGYLDVFPAPPHGCRPRETFADGDLAHLDAVENRLDATLSRTARAHHAVFVGLHPASAGHDFCARDGVRWSEALVPTRPTAPFHPNHLGEQAMARETLTALRASS</sequence>
<evidence type="ECO:0000259" key="4">
    <source>
        <dbReference type="Pfam" id="PF13472"/>
    </source>
</evidence>
<keyword evidence="3" id="KW-0732">Signal</keyword>
<dbReference type="SUPFAM" id="SSF52266">
    <property type="entry name" value="SGNH hydrolase"/>
    <property type="match status" value="1"/>
</dbReference>
<dbReference type="PANTHER" id="PTHR37981:SF1">
    <property type="entry name" value="SGNH HYDROLASE-TYPE ESTERASE DOMAIN-CONTAINING PROTEIN"/>
    <property type="match status" value="1"/>
</dbReference>
<evidence type="ECO:0000256" key="3">
    <source>
        <dbReference type="SAM" id="SignalP"/>
    </source>
</evidence>
<feature type="disulfide bond" evidence="2">
    <location>
        <begin position="113"/>
        <end position="126"/>
    </location>
</feature>
<dbReference type="InterPro" id="IPR036514">
    <property type="entry name" value="SGNH_hydro_sf"/>
</dbReference>
<dbReference type="AlphaFoldDB" id="A0A2G1XNL6"/>
<feature type="signal peptide" evidence="3">
    <location>
        <begin position="1"/>
        <end position="19"/>
    </location>
</feature>
<dbReference type="InterPro" id="IPR013830">
    <property type="entry name" value="SGNH_hydro"/>
</dbReference>
<dbReference type="Proteomes" id="UP000222531">
    <property type="component" value="Unassembled WGS sequence"/>
</dbReference>
<protein>
    <recommendedName>
        <fullName evidence="4">SGNH hydrolase-type esterase domain-containing protein</fullName>
    </recommendedName>
</protein>
<dbReference type="Pfam" id="PF13472">
    <property type="entry name" value="Lipase_GDSL_2"/>
    <property type="match status" value="1"/>
</dbReference>
<dbReference type="CDD" id="cd01823">
    <property type="entry name" value="SEST_like"/>
    <property type="match status" value="1"/>
</dbReference>
<keyword evidence="2" id="KW-1015">Disulfide bond</keyword>
<gene>
    <name evidence="5" type="ORF">BLA24_05860</name>
</gene>
<evidence type="ECO:0000256" key="2">
    <source>
        <dbReference type="PIRSR" id="PIRSR637460-2"/>
    </source>
</evidence>
<dbReference type="GO" id="GO:0019433">
    <property type="term" value="P:triglyceride catabolic process"/>
    <property type="evidence" value="ECO:0007669"/>
    <property type="project" value="TreeGrafter"/>
</dbReference>
<evidence type="ECO:0000313" key="5">
    <source>
        <dbReference type="EMBL" id="PHQ52828.1"/>
    </source>
</evidence>
<dbReference type="PANTHER" id="PTHR37981">
    <property type="entry name" value="LIPASE 2"/>
    <property type="match status" value="1"/>
</dbReference>
<dbReference type="EMBL" id="NHZO01000072">
    <property type="protein sequence ID" value="PHQ52828.1"/>
    <property type="molecule type" value="Genomic_DNA"/>
</dbReference>
<accession>A0A2G1XNL6</accession>
<reference evidence="5 6" key="1">
    <citation type="journal article" date="2017" name="Biochemistry">
        <title>Identification of the Biosynthetic Pathway for the Antibiotic Bicyclomycin.</title>
        <authorList>
            <person name="Patteson J."/>
            <person name="Cai W."/>
            <person name="Johnson R.A."/>
            <person name="Santa Maria K."/>
            <person name="Li B."/>
        </authorList>
    </citation>
    <scope>NUCLEOTIDE SEQUENCE [LARGE SCALE GENOMIC DNA]</scope>
    <source>
        <strain evidence="5 6">ATCC 21532</strain>
    </source>
</reference>
<feature type="chain" id="PRO_5044381097" description="SGNH hydrolase-type esterase domain-containing protein" evidence="3">
    <location>
        <begin position="20"/>
        <end position="272"/>
    </location>
</feature>
<organism evidence="5 6">
    <name type="scientific">Streptomyces cinnamoneus</name>
    <name type="common">Streptoverticillium cinnamoneum</name>
    <dbReference type="NCBI Taxonomy" id="53446"/>
    <lineage>
        <taxon>Bacteria</taxon>
        <taxon>Bacillati</taxon>
        <taxon>Actinomycetota</taxon>
        <taxon>Actinomycetes</taxon>
        <taxon>Kitasatosporales</taxon>
        <taxon>Streptomycetaceae</taxon>
        <taxon>Streptomyces</taxon>
        <taxon>Streptomyces cinnamoneus group</taxon>
    </lineage>
</organism>
<dbReference type="OrthoDB" id="5503950at2"/>
<feature type="active site" description="Nucleophile" evidence="1">
    <location>
        <position position="33"/>
    </location>
</feature>
<feature type="active site" evidence="1">
    <location>
        <position position="251"/>
    </location>
</feature>
<proteinExistence type="predicted"/>
<dbReference type="InterPro" id="IPR037460">
    <property type="entry name" value="SEST-like"/>
</dbReference>
<keyword evidence="6" id="KW-1185">Reference proteome</keyword>
<evidence type="ECO:0000256" key="1">
    <source>
        <dbReference type="PIRSR" id="PIRSR637460-1"/>
    </source>
</evidence>